<dbReference type="AlphaFoldDB" id="A0A3Q0IZP3"/>
<organism evidence="1 2">
    <name type="scientific">Diaphorina citri</name>
    <name type="common">Asian citrus psyllid</name>
    <dbReference type="NCBI Taxonomy" id="121845"/>
    <lineage>
        <taxon>Eukaryota</taxon>
        <taxon>Metazoa</taxon>
        <taxon>Ecdysozoa</taxon>
        <taxon>Arthropoda</taxon>
        <taxon>Hexapoda</taxon>
        <taxon>Insecta</taxon>
        <taxon>Pterygota</taxon>
        <taxon>Neoptera</taxon>
        <taxon>Paraneoptera</taxon>
        <taxon>Hemiptera</taxon>
        <taxon>Sternorrhyncha</taxon>
        <taxon>Psylloidea</taxon>
        <taxon>Psyllidae</taxon>
        <taxon>Diaphorininae</taxon>
        <taxon>Diaphorina</taxon>
    </lineage>
</organism>
<gene>
    <name evidence="2" type="primary">LOC113468745</name>
</gene>
<dbReference type="PaxDb" id="121845-A0A3Q0IZP3"/>
<dbReference type="STRING" id="121845.A0A3Q0IZP3"/>
<accession>A0A3Q0IZP3</accession>
<sequence length="117" mass="13250">MAPPKLKNEHLKMVPECSGEVALLPEYISVCDKIVAYFWDNQNAASFQNFSLINSLKAKIKGDAKLNISSFSTNSWDELKKALIDTYGDKRDCYTLTIELCNMKQHNESAFAFHAKI</sequence>
<dbReference type="Proteomes" id="UP000079169">
    <property type="component" value="Unplaced"/>
</dbReference>
<dbReference type="GeneID" id="113468745"/>
<evidence type="ECO:0000313" key="2">
    <source>
        <dbReference type="RefSeq" id="XP_026681671.1"/>
    </source>
</evidence>
<protein>
    <submittedName>
        <fullName evidence="2">Uncharacterized protein LOC113468745</fullName>
    </submittedName>
</protein>
<name>A0A3Q0IZP3_DIACI</name>
<dbReference type="KEGG" id="dci:113468745"/>
<dbReference type="RefSeq" id="XP_026681671.1">
    <property type="nucleotide sequence ID" value="XM_026825870.1"/>
</dbReference>
<proteinExistence type="predicted"/>
<evidence type="ECO:0000313" key="1">
    <source>
        <dbReference type="Proteomes" id="UP000079169"/>
    </source>
</evidence>
<keyword evidence="1" id="KW-1185">Reference proteome</keyword>
<reference evidence="2" key="1">
    <citation type="submission" date="2025-08" db="UniProtKB">
        <authorList>
            <consortium name="RefSeq"/>
        </authorList>
    </citation>
    <scope>IDENTIFICATION</scope>
</reference>